<feature type="binding site" evidence="6">
    <location>
        <position position="93"/>
    </location>
    <ligand>
        <name>S-adenosyl-L-methionine</name>
        <dbReference type="ChEBI" id="CHEBI:59789"/>
    </ligand>
</feature>
<dbReference type="GO" id="GO:0008983">
    <property type="term" value="F:protein-glutamate O-methyltransferase activity"/>
    <property type="evidence" value="ECO:0007669"/>
    <property type="project" value="UniProtKB-EC"/>
</dbReference>
<dbReference type="PRINTS" id="PR00996">
    <property type="entry name" value="CHERMTFRASE"/>
</dbReference>
<dbReference type="Pfam" id="PF01739">
    <property type="entry name" value="CheR"/>
    <property type="match status" value="1"/>
</dbReference>
<organism evidence="8 9">
    <name type="scientific">Chromobacterium violaceum</name>
    <dbReference type="NCBI Taxonomy" id="536"/>
    <lineage>
        <taxon>Bacteria</taxon>
        <taxon>Pseudomonadati</taxon>
        <taxon>Pseudomonadota</taxon>
        <taxon>Betaproteobacteria</taxon>
        <taxon>Neisseriales</taxon>
        <taxon>Chromobacteriaceae</taxon>
        <taxon>Chromobacterium</taxon>
    </lineage>
</organism>
<accession>A0A202B3E1</accession>
<reference evidence="8 9" key="1">
    <citation type="submission" date="2017-05" db="EMBL/GenBank/DDBJ databases">
        <title>Chromobacterium violaceum GHPS1 isolated from Hydrocarbon polluted soil in French Guiana display an awesome secondary metabolite arsenal and a battery of drug and heavy-metal-resistance and detoxification of xenobiotics proteins.</title>
        <authorList>
            <person name="Belbahri L."/>
        </authorList>
    </citation>
    <scope>NUCLEOTIDE SEQUENCE [LARGE SCALE GENOMIC DNA]</scope>
    <source>
        <strain evidence="8 9">GHPS1</strain>
    </source>
</reference>
<dbReference type="InterPro" id="IPR029063">
    <property type="entry name" value="SAM-dependent_MTases_sf"/>
</dbReference>
<dbReference type="CDD" id="cd02440">
    <property type="entry name" value="AdoMet_MTases"/>
    <property type="match status" value="1"/>
</dbReference>
<dbReference type="PIRSF" id="PIRSF000410">
    <property type="entry name" value="CheR"/>
    <property type="match status" value="1"/>
</dbReference>
<evidence type="ECO:0000256" key="6">
    <source>
        <dbReference type="PIRSR" id="PIRSR000410-1"/>
    </source>
</evidence>
<dbReference type="InterPro" id="IPR026024">
    <property type="entry name" value="Chemotaxis_MeTrfase_CheR"/>
</dbReference>
<evidence type="ECO:0000256" key="5">
    <source>
        <dbReference type="PIRNR" id="PIRNR000410"/>
    </source>
</evidence>
<dbReference type="Gene3D" id="3.40.50.150">
    <property type="entry name" value="Vaccinia Virus protein VP39"/>
    <property type="match status" value="1"/>
</dbReference>
<dbReference type="PANTHER" id="PTHR24422:SF19">
    <property type="entry name" value="CHEMOTAXIS PROTEIN METHYLTRANSFERASE"/>
    <property type="match status" value="1"/>
</dbReference>
<evidence type="ECO:0000256" key="1">
    <source>
        <dbReference type="ARBA" id="ARBA00001541"/>
    </source>
</evidence>
<proteinExistence type="predicted"/>
<dbReference type="SUPFAM" id="SSF53335">
    <property type="entry name" value="S-adenosyl-L-methionine-dependent methyltransferases"/>
    <property type="match status" value="1"/>
</dbReference>
<feature type="binding site" evidence="6">
    <location>
        <position position="99"/>
    </location>
    <ligand>
        <name>S-adenosyl-L-methionine</name>
        <dbReference type="ChEBI" id="CHEBI:59789"/>
    </ligand>
</feature>
<keyword evidence="2 5" id="KW-0489">Methyltransferase</keyword>
<feature type="binding site" evidence="6">
    <location>
        <position position="159"/>
    </location>
    <ligand>
        <name>S-adenosyl-L-methionine</name>
        <dbReference type="ChEBI" id="CHEBI:59789"/>
    </ligand>
</feature>
<dbReference type="EMBL" id="NHOO01000024">
    <property type="protein sequence ID" value="OVE45975.1"/>
    <property type="molecule type" value="Genomic_DNA"/>
</dbReference>
<comment type="catalytic activity">
    <reaction evidence="1 5">
        <text>L-glutamyl-[protein] + S-adenosyl-L-methionine = [protein]-L-glutamate 5-O-methyl ester + S-adenosyl-L-homocysteine</text>
        <dbReference type="Rhea" id="RHEA:24452"/>
        <dbReference type="Rhea" id="RHEA-COMP:10208"/>
        <dbReference type="Rhea" id="RHEA-COMP:10311"/>
        <dbReference type="ChEBI" id="CHEBI:29973"/>
        <dbReference type="ChEBI" id="CHEBI:57856"/>
        <dbReference type="ChEBI" id="CHEBI:59789"/>
        <dbReference type="ChEBI" id="CHEBI:82795"/>
        <dbReference type="EC" id="2.1.1.80"/>
    </reaction>
</comment>
<sequence length="298" mass="33904">MRRLPEGGGARGRGMADETGLKFTRNDFKRVREMIYQRVGISLSDSKTHMAYARLAKRVRSRGLRSFADYLDLLQHSEESEEWQGFINALTTNLTSFFRESHHFDILREHARRQRRPGETFRVWSSASSTGEEPYSIAITLLELWREAGAGSFQLLASDIDTNVLQQAARGVYARERAEKVSADLLRRYFDKGVGGNEGMIRLKRQVRDAVSFFQFNLVAPTWPDIGRFDAIFCRNVMIYFDKSTQAAILERMAACLRPDGLLMLGHSENIVHLTDAFIGCGRTTYRLAHPDRGEGDG</sequence>
<comment type="caution">
    <text evidence="8">The sequence shown here is derived from an EMBL/GenBank/DDBJ whole genome shotgun (WGS) entry which is preliminary data.</text>
</comment>
<dbReference type="Gene3D" id="1.10.155.10">
    <property type="entry name" value="Chemotaxis receptor methyltransferase CheR, N-terminal domain"/>
    <property type="match status" value="1"/>
</dbReference>
<dbReference type="InterPro" id="IPR050903">
    <property type="entry name" value="Bact_Chemotaxis_MeTrfase"/>
</dbReference>
<keyword evidence="4 5" id="KW-0949">S-adenosyl-L-methionine</keyword>
<dbReference type="PANTHER" id="PTHR24422">
    <property type="entry name" value="CHEMOTAXIS PROTEIN METHYLTRANSFERASE"/>
    <property type="match status" value="1"/>
</dbReference>
<evidence type="ECO:0000259" key="7">
    <source>
        <dbReference type="PROSITE" id="PS50123"/>
    </source>
</evidence>
<name>A0A202B3E1_CHRVL</name>
<protein>
    <recommendedName>
        <fullName evidence="5">Chemotaxis protein methyltransferase</fullName>
        <ecNumber evidence="5">2.1.1.80</ecNumber>
    </recommendedName>
</protein>
<feature type="binding site" evidence="6">
    <location>
        <position position="95"/>
    </location>
    <ligand>
        <name>S-adenosyl-L-methionine</name>
        <dbReference type="ChEBI" id="CHEBI:59789"/>
    </ligand>
</feature>
<dbReference type="InterPro" id="IPR036804">
    <property type="entry name" value="CheR_N_sf"/>
</dbReference>
<evidence type="ECO:0000256" key="3">
    <source>
        <dbReference type="ARBA" id="ARBA00022679"/>
    </source>
</evidence>
<evidence type="ECO:0000313" key="8">
    <source>
        <dbReference type="EMBL" id="OVE45975.1"/>
    </source>
</evidence>
<dbReference type="SUPFAM" id="SSF47757">
    <property type="entry name" value="Chemotaxis receptor methyltransferase CheR, N-terminal domain"/>
    <property type="match status" value="1"/>
</dbReference>
<keyword evidence="9" id="KW-1185">Reference proteome</keyword>
<dbReference type="EC" id="2.1.1.80" evidence="5"/>
<feature type="binding site" evidence="6">
    <location>
        <begin position="235"/>
        <end position="236"/>
    </location>
    <ligand>
        <name>S-adenosyl-L-methionine</name>
        <dbReference type="ChEBI" id="CHEBI:59789"/>
    </ligand>
</feature>
<comment type="function">
    <text evidence="5">Methylation of the membrane-bound methyl-accepting chemotaxis proteins (MCP) to form gamma-glutamyl methyl ester residues in MCP.</text>
</comment>
<dbReference type="SMART" id="SM00138">
    <property type="entry name" value="MeTrc"/>
    <property type="match status" value="1"/>
</dbReference>
<evidence type="ECO:0000256" key="4">
    <source>
        <dbReference type="ARBA" id="ARBA00022691"/>
    </source>
</evidence>
<dbReference type="Proteomes" id="UP000196342">
    <property type="component" value="Unassembled WGS sequence"/>
</dbReference>
<evidence type="ECO:0000256" key="2">
    <source>
        <dbReference type="ARBA" id="ARBA00022603"/>
    </source>
</evidence>
<gene>
    <name evidence="8" type="ORF">CBW21_20765</name>
</gene>
<dbReference type="AlphaFoldDB" id="A0A202B3E1"/>
<dbReference type="InterPro" id="IPR022641">
    <property type="entry name" value="CheR_N"/>
</dbReference>
<feature type="binding site" evidence="6">
    <location>
        <position position="133"/>
    </location>
    <ligand>
        <name>S-adenosyl-L-methionine</name>
        <dbReference type="ChEBI" id="CHEBI:59789"/>
    </ligand>
</feature>
<feature type="domain" description="CheR-type methyltransferase" evidence="7">
    <location>
        <begin position="16"/>
        <end position="291"/>
    </location>
</feature>
<feature type="binding site" evidence="6">
    <location>
        <begin position="217"/>
        <end position="218"/>
    </location>
    <ligand>
        <name>S-adenosyl-L-methionine</name>
        <dbReference type="ChEBI" id="CHEBI:59789"/>
    </ligand>
</feature>
<evidence type="ECO:0000313" key="9">
    <source>
        <dbReference type="Proteomes" id="UP000196342"/>
    </source>
</evidence>
<dbReference type="GO" id="GO:0032259">
    <property type="term" value="P:methylation"/>
    <property type="evidence" value="ECO:0007669"/>
    <property type="project" value="UniProtKB-KW"/>
</dbReference>
<dbReference type="Pfam" id="PF03705">
    <property type="entry name" value="CheR_N"/>
    <property type="match status" value="1"/>
</dbReference>
<dbReference type="PROSITE" id="PS50123">
    <property type="entry name" value="CHER"/>
    <property type="match status" value="1"/>
</dbReference>
<dbReference type="InterPro" id="IPR022642">
    <property type="entry name" value="CheR_C"/>
</dbReference>
<keyword evidence="3 5" id="KW-0808">Transferase</keyword>
<dbReference type="InterPro" id="IPR000780">
    <property type="entry name" value="CheR_MeTrfase"/>
</dbReference>